<name>A0AAV1E5R2_OLDCO</name>
<keyword evidence="3" id="KW-1185">Reference proteome</keyword>
<reference evidence="2" key="1">
    <citation type="submission" date="2023-03" db="EMBL/GenBank/DDBJ databases">
        <authorList>
            <person name="Julca I."/>
        </authorList>
    </citation>
    <scope>NUCLEOTIDE SEQUENCE</scope>
</reference>
<evidence type="ECO:0000256" key="1">
    <source>
        <dbReference type="SAM" id="MobiDB-lite"/>
    </source>
</evidence>
<accession>A0AAV1E5R2</accession>
<organism evidence="2 3">
    <name type="scientific">Oldenlandia corymbosa var. corymbosa</name>
    <dbReference type="NCBI Taxonomy" id="529605"/>
    <lineage>
        <taxon>Eukaryota</taxon>
        <taxon>Viridiplantae</taxon>
        <taxon>Streptophyta</taxon>
        <taxon>Embryophyta</taxon>
        <taxon>Tracheophyta</taxon>
        <taxon>Spermatophyta</taxon>
        <taxon>Magnoliopsida</taxon>
        <taxon>eudicotyledons</taxon>
        <taxon>Gunneridae</taxon>
        <taxon>Pentapetalae</taxon>
        <taxon>asterids</taxon>
        <taxon>lamiids</taxon>
        <taxon>Gentianales</taxon>
        <taxon>Rubiaceae</taxon>
        <taxon>Rubioideae</taxon>
        <taxon>Spermacoceae</taxon>
        <taxon>Hedyotis-Oldenlandia complex</taxon>
        <taxon>Oldenlandia</taxon>
    </lineage>
</organism>
<dbReference type="Proteomes" id="UP001161247">
    <property type="component" value="Chromosome 8"/>
</dbReference>
<evidence type="ECO:0000313" key="2">
    <source>
        <dbReference type="EMBL" id="CAI9115264.1"/>
    </source>
</evidence>
<feature type="region of interest" description="Disordered" evidence="1">
    <location>
        <begin position="186"/>
        <end position="205"/>
    </location>
</feature>
<dbReference type="EMBL" id="OX459125">
    <property type="protein sequence ID" value="CAI9115264.1"/>
    <property type="molecule type" value="Genomic_DNA"/>
</dbReference>
<dbReference type="AlphaFoldDB" id="A0AAV1E5R2"/>
<feature type="compositionally biased region" description="Acidic residues" evidence="1">
    <location>
        <begin position="187"/>
        <end position="198"/>
    </location>
</feature>
<evidence type="ECO:0000313" key="3">
    <source>
        <dbReference type="Proteomes" id="UP001161247"/>
    </source>
</evidence>
<proteinExistence type="predicted"/>
<gene>
    <name evidence="2" type="ORF">OLC1_LOCUS21829</name>
</gene>
<sequence length="205" mass="22596">MENEISANSSIVPARGASVDYANTNDVAATSNNELVAAVAPPSMQPQVQPQAPQRVQVFCPPVQVTGMASHADAVPRPVLVMNFPHMYYIKIKVPCKSVEGLAFVEYERTRGKMGLHVKGIVDVSEGRVGQVTAVRRGMRRTYAVGQFSITFPLPGRVKIPVLRGKTPHNIHEVLVTFVVPKKPFDEPDSDIEDDDNEPQSMYWE</sequence>
<protein>
    <submittedName>
        <fullName evidence="2">OLC1v1016117C1</fullName>
    </submittedName>
</protein>